<feature type="transmembrane region" description="Helical" evidence="1">
    <location>
        <begin position="134"/>
        <end position="158"/>
    </location>
</feature>
<keyword evidence="1" id="KW-0472">Membrane</keyword>
<keyword evidence="1" id="KW-1133">Transmembrane helix</keyword>
<gene>
    <name evidence="2" type="ORF">QWF21_10575</name>
</gene>
<name>A0ABU7JG71_9GAMM</name>
<evidence type="ECO:0000313" key="3">
    <source>
        <dbReference type="Proteomes" id="UP001339167"/>
    </source>
</evidence>
<feature type="transmembrane region" description="Helical" evidence="1">
    <location>
        <begin position="79"/>
        <end position="103"/>
    </location>
</feature>
<keyword evidence="3" id="KW-1185">Reference proteome</keyword>
<dbReference type="Proteomes" id="UP001339167">
    <property type="component" value="Unassembled WGS sequence"/>
</dbReference>
<proteinExistence type="predicted"/>
<sequence length="411" mass="44286">MRHDGNSIKAVSSIVAQGALAGAALVQALALLLAGSLTQYGTFAALQLVQGLMLGVVSALLLSPLLIQLASQNAALLSAYARLQLALSVIFALVQALLCVWLIRDGPALLAGGAIFFHSVRWYARGLAQLHGQLLHAVASDACSAVVLLTGVAVLWWFDAVQLSTLLAVNLAAALLGCVATGSYFWRTLWPVQAKPDWLRLRQGWRGQGRPALSGTLASEAAANAHSYFAALLFGPLAFAPLAAAALLFRPVVVVQQSLQQTERPAMRQALLAQNDGLFQQLQRRFFVFALAALGANVLLAAWLMGLQPEWLWSDSSSIGQWQLAGVLMAVLCFFRVFRSGFTAQLQARDAFAFLARTAWQAAVWVIPLSVLVMMVFGVVWSLMVVVLAECWLLVRLQQHCALLQRQVAHG</sequence>
<protein>
    <submittedName>
        <fullName evidence="2">Uncharacterized protein</fullName>
    </submittedName>
</protein>
<organism evidence="2 3">
    <name type="scientific">Alkalimonas mucilaginosa</name>
    <dbReference type="NCBI Taxonomy" id="3057676"/>
    <lineage>
        <taxon>Bacteria</taxon>
        <taxon>Pseudomonadati</taxon>
        <taxon>Pseudomonadota</taxon>
        <taxon>Gammaproteobacteria</taxon>
        <taxon>Alkalimonas</taxon>
    </lineage>
</organism>
<dbReference type="RefSeq" id="WP_330088020.1">
    <property type="nucleotide sequence ID" value="NZ_JAUGZK010000007.1"/>
</dbReference>
<evidence type="ECO:0000256" key="1">
    <source>
        <dbReference type="SAM" id="Phobius"/>
    </source>
</evidence>
<keyword evidence="1" id="KW-0812">Transmembrane</keyword>
<feature type="transmembrane region" description="Helical" evidence="1">
    <location>
        <begin position="286"/>
        <end position="307"/>
    </location>
</feature>
<reference evidence="2 3" key="1">
    <citation type="submission" date="2023-06" db="EMBL/GenBank/DDBJ databases">
        <title>Alkalimonas sp., MEB004 an alkaliphilic bacterium isolated from Lonar Lake, India.</title>
        <authorList>
            <person name="Joshi A."/>
            <person name="Thite S."/>
        </authorList>
    </citation>
    <scope>NUCLEOTIDE SEQUENCE [LARGE SCALE GENOMIC DNA]</scope>
    <source>
        <strain evidence="2 3">MEB004</strain>
    </source>
</reference>
<feature type="transmembrane region" description="Helical" evidence="1">
    <location>
        <begin position="44"/>
        <end position="67"/>
    </location>
</feature>
<comment type="caution">
    <text evidence="2">The sequence shown here is derived from an EMBL/GenBank/DDBJ whole genome shotgun (WGS) entry which is preliminary data.</text>
</comment>
<feature type="transmembrane region" description="Helical" evidence="1">
    <location>
        <begin position="228"/>
        <end position="249"/>
    </location>
</feature>
<evidence type="ECO:0000313" key="2">
    <source>
        <dbReference type="EMBL" id="MEE2024692.1"/>
    </source>
</evidence>
<accession>A0ABU7JG71</accession>
<feature type="transmembrane region" description="Helical" evidence="1">
    <location>
        <begin position="165"/>
        <end position="186"/>
    </location>
</feature>
<feature type="transmembrane region" description="Helical" evidence="1">
    <location>
        <begin position="373"/>
        <end position="395"/>
    </location>
</feature>
<feature type="transmembrane region" description="Helical" evidence="1">
    <location>
        <begin position="319"/>
        <end position="338"/>
    </location>
</feature>
<dbReference type="EMBL" id="JAUGZK010000007">
    <property type="protein sequence ID" value="MEE2024692.1"/>
    <property type="molecule type" value="Genomic_DNA"/>
</dbReference>